<accession>A0A8W8NTX4</accession>
<evidence type="ECO:0000313" key="1">
    <source>
        <dbReference type="EnsemblMetazoa" id="G9503.1:cds"/>
    </source>
</evidence>
<dbReference type="Proteomes" id="UP000005408">
    <property type="component" value="Unassembled WGS sequence"/>
</dbReference>
<evidence type="ECO:0000313" key="2">
    <source>
        <dbReference type="Proteomes" id="UP000005408"/>
    </source>
</evidence>
<organism evidence="1 2">
    <name type="scientific">Magallana gigas</name>
    <name type="common">Pacific oyster</name>
    <name type="synonym">Crassostrea gigas</name>
    <dbReference type="NCBI Taxonomy" id="29159"/>
    <lineage>
        <taxon>Eukaryota</taxon>
        <taxon>Metazoa</taxon>
        <taxon>Spiralia</taxon>
        <taxon>Lophotrochozoa</taxon>
        <taxon>Mollusca</taxon>
        <taxon>Bivalvia</taxon>
        <taxon>Autobranchia</taxon>
        <taxon>Pteriomorphia</taxon>
        <taxon>Ostreida</taxon>
        <taxon>Ostreoidea</taxon>
        <taxon>Ostreidae</taxon>
        <taxon>Magallana</taxon>
    </lineage>
</organism>
<reference evidence="1" key="1">
    <citation type="submission" date="2022-08" db="UniProtKB">
        <authorList>
            <consortium name="EnsemblMetazoa"/>
        </authorList>
    </citation>
    <scope>IDENTIFICATION</scope>
    <source>
        <strain evidence="1">05x7-T-G4-1.051#20</strain>
    </source>
</reference>
<proteinExistence type="predicted"/>
<sequence length="189" mass="22198">MVLVKDCVEESLKCLNQETLTQGNYEQLDVAKAKVSLNLCITDLEAYKNEQVLYKTHVEEYFETVVQHEQDGHYYCKEHRLLNTNANLKALRSSFVNKRIENIKSRFPEKSLLDFFYVLSMRTINFENLNTYGNEEILKLVSFYGEKQYHKGSTSDLILDKDTVLRQRLKLLLRRLDTLLTTWRLCGAC</sequence>
<name>A0A8W8NTX4_MAGGI</name>
<keyword evidence="2" id="KW-1185">Reference proteome</keyword>
<protein>
    <submittedName>
        <fullName evidence="1">Uncharacterized protein</fullName>
    </submittedName>
</protein>
<dbReference type="EnsemblMetazoa" id="G9503.1">
    <property type="protein sequence ID" value="G9503.1:cds"/>
    <property type="gene ID" value="G9503"/>
</dbReference>
<dbReference type="AlphaFoldDB" id="A0A8W8NTX4"/>